<accession>B4W2A5</accession>
<evidence type="ECO:0000313" key="2">
    <source>
        <dbReference type="Proteomes" id="UP000003835"/>
    </source>
</evidence>
<organism evidence="1 2">
    <name type="scientific">Coleofasciculus chthonoplastes PCC 7420</name>
    <dbReference type="NCBI Taxonomy" id="118168"/>
    <lineage>
        <taxon>Bacteria</taxon>
        <taxon>Bacillati</taxon>
        <taxon>Cyanobacteriota</taxon>
        <taxon>Cyanophyceae</taxon>
        <taxon>Coleofasciculales</taxon>
        <taxon>Coleofasciculaceae</taxon>
        <taxon>Coleofasciculus</taxon>
    </lineage>
</organism>
<gene>
    <name evidence="1" type="ORF">MC7420_2395</name>
</gene>
<sequence length="57" mass="6552">MSKTFHWQRQLRSLQFLLDRFTPDTLSYLCPGANTGALRGKGAIDQAYKHLSQIDRV</sequence>
<reference evidence="1 2" key="1">
    <citation type="submission" date="2008-07" db="EMBL/GenBank/DDBJ databases">
        <authorList>
            <person name="Tandeau de Marsac N."/>
            <person name="Ferriera S."/>
            <person name="Johnson J."/>
            <person name="Kravitz S."/>
            <person name="Beeson K."/>
            <person name="Sutton G."/>
            <person name="Rogers Y.-H."/>
            <person name="Friedman R."/>
            <person name="Frazier M."/>
            <person name="Venter J.C."/>
        </authorList>
    </citation>
    <scope>NUCLEOTIDE SEQUENCE [LARGE SCALE GENOMIC DNA]</scope>
    <source>
        <strain evidence="1 2">PCC 7420</strain>
    </source>
</reference>
<proteinExistence type="predicted"/>
<dbReference type="STRING" id="118168.MC7420_2395"/>
<dbReference type="eggNOG" id="COG0491">
    <property type="taxonomic scope" value="Bacteria"/>
</dbReference>
<dbReference type="Proteomes" id="UP000003835">
    <property type="component" value="Unassembled WGS sequence"/>
</dbReference>
<evidence type="ECO:0000313" key="1">
    <source>
        <dbReference type="EMBL" id="EDX71729.1"/>
    </source>
</evidence>
<protein>
    <submittedName>
        <fullName evidence="1">Uncharacterized protein</fullName>
    </submittedName>
</protein>
<keyword evidence="2" id="KW-1185">Reference proteome</keyword>
<dbReference type="EMBL" id="DS989870">
    <property type="protein sequence ID" value="EDX71729.1"/>
    <property type="molecule type" value="Genomic_DNA"/>
</dbReference>
<dbReference type="HOGENOM" id="CLU_2988823_0_0_3"/>
<name>B4W2A5_9CYAN</name>
<dbReference type="AlphaFoldDB" id="B4W2A5"/>